<dbReference type="SUPFAM" id="SSF53067">
    <property type="entry name" value="Actin-like ATPase domain"/>
    <property type="match status" value="2"/>
</dbReference>
<dbReference type="Proteomes" id="UP000572212">
    <property type="component" value="Unassembled WGS sequence"/>
</dbReference>
<dbReference type="PANTHER" id="PTHR43095">
    <property type="entry name" value="SUGAR KINASE"/>
    <property type="match status" value="1"/>
</dbReference>
<comment type="caution">
    <text evidence="7">The sequence shown here is derived from an EMBL/GenBank/DDBJ whole genome shotgun (WGS) entry which is preliminary data.</text>
</comment>
<dbReference type="InterPro" id="IPR018484">
    <property type="entry name" value="FGGY_N"/>
</dbReference>
<dbReference type="Gene3D" id="3.30.420.40">
    <property type="match status" value="2"/>
</dbReference>
<dbReference type="InterPro" id="IPR000577">
    <property type="entry name" value="Carb_kinase_FGGY"/>
</dbReference>
<reference evidence="7 8" key="1">
    <citation type="submission" date="2020-08" db="EMBL/GenBank/DDBJ databases">
        <title>Genomic Encyclopedia of Type Strains, Phase IV (KMG-IV): sequencing the most valuable type-strain genomes for metagenomic binning, comparative biology and taxonomic classification.</title>
        <authorList>
            <person name="Goeker M."/>
        </authorList>
    </citation>
    <scope>NUCLEOTIDE SEQUENCE [LARGE SCALE GENOMIC DNA]</scope>
    <source>
        <strain evidence="7 8">DSM 11805</strain>
    </source>
</reference>
<evidence type="ECO:0000256" key="3">
    <source>
        <dbReference type="ARBA" id="ARBA00022777"/>
    </source>
</evidence>
<dbReference type="RefSeq" id="WP_184245096.1">
    <property type="nucleotide sequence ID" value="NZ_BAAACU010000002.1"/>
</dbReference>
<accession>A0A841RJK6</accession>
<dbReference type="EC" id="2.7.1.12" evidence="7"/>
<evidence type="ECO:0000313" key="8">
    <source>
        <dbReference type="Proteomes" id="UP000572212"/>
    </source>
</evidence>
<dbReference type="InterPro" id="IPR018483">
    <property type="entry name" value="Carb_kinase_FGGY_CS"/>
</dbReference>
<evidence type="ECO:0000256" key="4">
    <source>
        <dbReference type="RuleBase" id="RU003733"/>
    </source>
</evidence>
<organism evidence="7 8">
    <name type="scientific">Gracilibacillus halotolerans</name>
    <dbReference type="NCBI Taxonomy" id="74386"/>
    <lineage>
        <taxon>Bacteria</taxon>
        <taxon>Bacillati</taxon>
        <taxon>Bacillota</taxon>
        <taxon>Bacilli</taxon>
        <taxon>Bacillales</taxon>
        <taxon>Bacillaceae</taxon>
        <taxon>Gracilibacillus</taxon>
    </lineage>
</organism>
<gene>
    <name evidence="7" type="ORF">GGQ92_000933</name>
</gene>
<dbReference type="PROSITE" id="PS00445">
    <property type="entry name" value="FGGY_KINASES_2"/>
    <property type="match status" value="1"/>
</dbReference>
<evidence type="ECO:0000313" key="7">
    <source>
        <dbReference type="EMBL" id="MBB6512152.1"/>
    </source>
</evidence>
<dbReference type="EMBL" id="JACHON010000002">
    <property type="protein sequence ID" value="MBB6512152.1"/>
    <property type="molecule type" value="Genomic_DNA"/>
</dbReference>
<dbReference type="PANTHER" id="PTHR43095:SF2">
    <property type="entry name" value="GLUCONOKINASE"/>
    <property type="match status" value="1"/>
</dbReference>
<dbReference type="GO" id="GO:0046316">
    <property type="term" value="F:gluconokinase activity"/>
    <property type="evidence" value="ECO:0007669"/>
    <property type="project" value="UniProtKB-EC"/>
</dbReference>
<feature type="domain" description="Carbohydrate kinase FGGY C-terminal" evidence="6">
    <location>
        <begin position="255"/>
        <end position="439"/>
    </location>
</feature>
<dbReference type="InterPro" id="IPR018485">
    <property type="entry name" value="FGGY_C"/>
</dbReference>
<dbReference type="AlphaFoldDB" id="A0A841RJK6"/>
<keyword evidence="3 4" id="KW-0418">Kinase</keyword>
<dbReference type="CDD" id="cd07770">
    <property type="entry name" value="ASKHA_NBD_FGGY_GntK"/>
    <property type="match status" value="1"/>
</dbReference>
<dbReference type="Pfam" id="PF00370">
    <property type="entry name" value="FGGY_N"/>
    <property type="match status" value="1"/>
</dbReference>
<keyword evidence="2 4" id="KW-0808">Transferase</keyword>
<dbReference type="PIRSF" id="PIRSF000538">
    <property type="entry name" value="GlpK"/>
    <property type="match status" value="1"/>
</dbReference>
<dbReference type="InterPro" id="IPR050406">
    <property type="entry name" value="FGGY_Carb_Kinase"/>
</dbReference>
<comment type="similarity">
    <text evidence="1 4">Belongs to the FGGY kinase family.</text>
</comment>
<evidence type="ECO:0000259" key="5">
    <source>
        <dbReference type="Pfam" id="PF00370"/>
    </source>
</evidence>
<dbReference type="InterPro" id="IPR043129">
    <property type="entry name" value="ATPase_NBD"/>
</dbReference>
<name>A0A841RJK6_9BACI</name>
<evidence type="ECO:0000256" key="1">
    <source>
        <dbReference type="ARBA" id="ARBA00009156"/>
    </source>
</evidence>
<dbReference type="Pfam" id="PF02782">
    <property type="entry name" value="FGGY_C"/>
    <property type="match status" value="1"/>
</dbReference>
<sequence>MRELVIGLDLGTTSVKAVAFARNGKVIYEAEQLINTFYPEASYVEQDPEEVEMKSRLVLQKVLAQTTNERVLAIGISCAMHSLICVNKKGEPLSPMLIWSDGRSSDLVKNLSEDEKQHIYSRTGTPIHPMAPIWKLKWMMDNQYSPYTEACFYLSMKDYLLYQWTGELVTDYSMASASGLMNIHGLHWDKDALEVAGVKEEQLPRIVPPTYILDTIKDSVQQQLKWPNETKLVIGAADGQLANLGNGAIEAGEVAVTVGTSGAIRQMIEGQHVNENGETFSYAFTDQSSIIGGPTNNGGIALQWLKDVMEFQGSHEEFLAGADRIKLGSEGLLFIPYINGERAPVWNQQARGNFFGLSITHQREHLVRSVLEGIVFNLYKIGKSLEDIAGKPKTISVNGGLSKSPLWVQIMADVFGQEIQLAETHHAAAWGAAWTALVAIQEEPSFTAIKQHIPIEKWIQPNKENHQQYMTIFNKYDQLAKEISKYF</sequence>
<evidence type="ECO:0000259" key="6">
    <source>
        <dbReference type="Pfam" id="PF02782"/>
    </source>
</evidence>
<protein>
    <submittedName>
        <fullName evidence="7">Gluconokinase</fullName>
        <ecNumber evidence="7">2.7.1.12</ecNumber>
    </submittedName>
</protein>
<dbReference type="PROSITE" id="PS00933">
    <property type="entry name" value="FGGY_KINASES_1"/>
    <property type="match status" value="1"/>
</dbReference>
<dbReference type="GO" id="GO:0005975">
    <property type="term" value="P:carbohydrate metabolic process"/>
    <property type="evidence" value="ECO:0007669"/>
    <property type="project" value="InterPro"/>
</dbReference>
<evidence type="ECO:0000256" key="2">
    <source>
        <dbReference type="ARBA" id="ARBA00022679"/>
    </source>
</evidence>
<feature type="domain" description="Carbohydrate kinase FGGY N-terminal" evidence="5">
    <location>
        <begin position="5"/>
        <end position="245"/>
    </location>
</feature>
<keyword evidence="8" id="KW-1185">Reference proteome</keyword>
<proteinExistence type="inferred from homology"/>